<evidence type="ECO:0000256" key="3">
    <source>
        <dbReference type="ARBA" id="ARBA00022833"/>
    </source>
</evidence>
<keyword evidence="3 7" id="KW-0862">Zinc</keyword>
<name>D9SSV2_CLOC7</name>
<organism evidence="9 10">
    <name type="scientific">Clostridium cellulovorans (strain ATCC 35296 / DSM 3052 / OCM 3 / 743B)</name>
    <dbReference type="NCBI Taxonomy" id="573061"/>
    <lineage>
        <taxon>Bacteria</taxon>
        <taxon>Bacillati</taxon>
        <taxon>Bacillota</taxon>
        <taxon>Clostridia</taxon>
        <taxon>Eubacteriales</taxon>
        <taxon>Clostridiaceae</taxon>
        <taxon>Clostridium</taxon>
    </lineage>
</organism>
<feature type="binding site" evidence="7">
    <location>
        <position position="130"/>
    </location>
    <ligand>
        <name>Zn(2+)</name>
        <dbReference type="ChEBI" id="CHEBI:29105"/>
    </ligand>
</feature>
<comment type="cofactor">
    <cofactor evidence="7">
        <name>Zn(2+)</name>
        <dbReference type="ChEBI" id="CHEBI:29105"/>
    </cofactor>
    <text evidence="7">Binds 1 zinc ion per subunit.</text>
</comment>
<dbReference type="STRING" id="573061.Clocel_2920"/>
<dbReference type="GO" id="GO:0003700">
    <property type="term" value="F:DNA-binding transcription factor activity"/>
    <property type="evidence" value="ECO:0007669"/>
    <property type="project" value="InterPro"/>
</dbReference>
<sequence>MENKELFKSKSIKATQPRIIIIELFKEINEPLSADKILEICKERKLFIDLSTIYRTIDLFYEKNIIDRIDLGDGKYRYKMKVHDHKHVLECIQCHEKTEIECPMYSVGENIKDKTGFTVVSHELKIKAICEKCKKED</sequence>
<feature type="binding site" evidence="7">
    <location>
        <position position="133"/>
    </location>
    <ligand>
        <name>Zn(2+)</name>
        <dbReference type="ChEBI" id="CHEBI:29105"/>
    </ligand>
</feature>
<keyword evidence="5" id="KW-0238">DNA-binding</keyword>
<dbReference type="InterPro" id="IPR043135">
    <property type="entry name" value="Fur_C"/>
</dbReference>
<dbReference type="EMBL" id="CP002160">
    <property type="protein sequence ID" value="ADL52614.1"/>
    <property type="molecule type" value="Genomic_DNA"/>
</dbReference>
<dbReference type="InterPro" id="IPR036390">
    <property type="entry name" value="WH_DNA-bd_sf"/>
</dbReference>
<dbReference type="InterPro" id="IPR002481">
    <property type="entry name" value="FUR"/>
</dbReference>
<dbReference type="PANTHER" id="PTHR33202:SF8">
    <property type="entry name" value="PEROXIDE-RESPONSIVE REPRESSOR PERR"/>
    <property type="match status" value="1"/>
</dbReference>
<reference evidence="9 10" key="1">
    <citation type="submission" date="2010-08" db="EMBL/GenBank/DDBJ databases">
        <title>Complete sequence of Clostridium cellulovorans 743B.</title>
        <authorList>
            <consortium name="US DOE Joint Genome Institute"/>
            <person name="Lucas S."/>
            <person name="Copeland A."/>
            <person name="Lapidus A."/>
            <person name="Cheng J.-F."/>
            <person name="Bruce D."/>
            <person name="Goodwin L."/>
            <person name="Pitluck S."/>
            <person name="Chertkov O."/>
            <person name="Detter J.C."/>
            <person name="Han C."/>
            <person name="Tapia R."/>
            <person name="Land M."/>
            <person name="Hauser L."/>
            <person name="Chang Y.-J."/>
            <person name="Jeffries C."/>
            <person name="Kyrpides N."/>
            <person name="Ivanova N."/>
            <person name="Mikhailova N."/>
            <person name="Hemme C.L."/>
            <person name="Woyke T."/>
        </authorList>
    </citation>
    <scope>NUCLEOTIDE SEQUENCE [LARGE SCALE GENOMIC DNA]</scope>
    <source>
        <strain evidence="10">ATCC 35296 / DSM 3052 / OCM 3 / 743B</strain>
    </source>
</reference>
<gene>
    <name evidence="9" type="ordered locus">Clocel_2920</name>
</gene>
<dbReference type="eggNOG" id="COG0735">
    <property type="taxonomic scope" value="Bacteria"/>
</dbReference>
<dbReference type="AlphaFoldDB" id="D9SSV2"/>
<evidence type="ECO:0000313" key="9">
    <source>
        <dbReference type="EMBL" id="ADL52614.1"/>
    </source>
</evidence>
<dbReference type="GO" id="GO:0000976">
    <property type="term" value="F:transcription cis-regulatory region binding"/>
    <property type="evidence" value="ECO:0007669"/>
    <property type="project" value="TreeGrafter"/>
</dbReference>
<dbReference type="Gene3D" id="3.30.1490.190">
    <property type="match status" value="1"/>
</dbReference>
<evidence type="ECO:0000313" key="10">
    <source>
        <dbReference type="Proteomes" id="UP000002730"/>
    </source>
</evidence>
<evidence type="ECO:0000256" key="6">
    <source>
        <dbReference type="ARBA" id="ARBA00023163"/>
    </source>
</evidence>
<dbReference type="CDD" id="cd07153">
    <property type="entry name" value="Fur_like"/>
    <property type="match status" value="1"/>
</dbReference>
<dbReference type="KEGG" id="ccb:Clocel_2920"/>
<evidence type="ECO:0000256" key="5">
    <source>
        <dbReference type="ARBA" id="ARBA00023125"/>
    </source>
</evidence>
<evidence type="ECO:0000256" key="8">
    <source>
        <dbReference type="PIRSR" id="PIRSR602481-2"/>
    </source>
</evidence>
<keyword evidence="8" id="KW-0408">Iron</keyword>
<dbReference type="SUPFAM" id="SSF46785">
    <property type="entry name" value="Winged helix' DNA-binding domain"/>
    <property type="match status" value="1"/>
</dbReference>
<keyword evidence="10" id="KW-1185">Reference proteome</keyword>
<evidence type="ECO:0000256" key="7">
    <source>
        <dbReference type="PIRSR" id="PIRSR602481-1"/>
    </source>
</evidence>
<evidence type="ECO:0000256" key="4">
    <source>
        <dbReference type="ARBA" id="ARBA00023015"/>
    </source>
</evidence>
<dbReference type="GO" id="GO:0008270">
    <property type="term" value="F:zinc ion binding"/>
    <property type="evidence" value="ECO:0007669"/>
    <property type="project" value="TreeGrafter"/>
</dbReference>
<accession>D9SSV2</accession>
<evidence type="ECO:0000256" key="1">
    <source>
        <dbReference type="ARBA" id="ARBA00007957"/>
    </source>
</evidence>
<keyword evidence="4" id="KW-0805">Transcription regulation</keyword>
<dbReference type="PANTHER" id="PTHR33202">
    <property type="entry name" value="ZINC UPTAKE REGULATION PROTEIN"/>
    <property type="match status" value="1"/>
</dbReference>
<keyword evidence="7" id="KW-0479">Metal-binding</keyword>
<feature type="binding site" evidence="7">
    <location>
        <position position="94"/>
    </location>
    <ligand>
        <name>Zn(2+)</name>
        <dbReference type="ChEBI" id="CHEBI:29105"/>
    </ligand>
</feature>
<protein>
    <submittedName>
        <fullName evidence="9">Ferric uptake regulator, Fur family</fullName>
    </submittedName>
</protein>
<dbReference type="Gene3D" id="1.10.10.10">
    <property type="entry name" value="Winged helix-like DNA-binding domain superfamily/Winged helix DNA-binding domain"/>
    <property type="match status" value="1"/>
</dbReference>
<keyword evidence="2" id="KW-0678">Repressor</keyword>
<dbReference type="HOGENOM" id="CLU_096072_5_1_9"/>
<dbReference type="GO" id="GO:0045892">
    <property type="term" value="P:negative regulation of DNA-templated transcription"/>
    <property type="evidence" value="ECO:0007669"/>
    <property type="project" value="TreeGrafter"/>
</dbReference>
<dbReference type="InterPro" id="IPR036388">
    <property type="entry name" value="WH-like_DNA-bd_sf"/>
</dbReference>
<dbReference type="GO" id="GO:1900376">
    <property type="term" value="P:regulation of secondary metabolite biosynthetic process"/>
    <property type="evidence" value="ECO:0007669"/>
    <property type="project" value="TreeGrafter"/>
</dbReference>
<feature type="binding site" evidence="7">
    <location>
        <position position="91"/>
    </location>
    <ligand>
        <name>Zn(2+)</name>
        <dbReference type="ChEBI" id="CHEBI:29105"/>
    </ligand>
</feature>
<dbReference type="Proteomes" id="UP000002730">
    <property type="component" value="Chromosome"/>
</dbReference>
<dbReference type="Pfam" id="PF01475">
    <property type="entry name" value="FUR"/>
    <property type="match status" value="1"/>
</dbReference>
<comment type="similarity">
    <text evidence="1">Belongs to the Fur family.</text>
</comment>
<feature type="binding site" evidence="8">
    <location>
        <position position="122"/>
    </location>
    <ligand>
        <name>Fe cation</name>
        <dbReference type="ChEBI" id="CHEBI:24875"/>
    </ligand>
</feature>
<evidence type="ECO:0000256" key="2">
    <source>
        <dbReference type="ARBA" id="ARBA00022491"/>
    </source>
</evidence>
<proteinExistence type="inferred from homology"/>
<dbReference type="OrthoDB" id="8659436at2"/>
<dbReference type="RefSeq" id="WP_010075709.1">
    <property type="nucleotide sequence ID" value="NC_014393.1"/>
</dbReference>
<keyword evidence="6" id="KW-0804">Transcription</keyword>
<comment type="cofactor">
    <cofactor evidence="8">
        <name>Mn(2+)</name>
        <dbReference type="ChEBI" id="CHEBI:29035"/>
    </cofactor>
    <cofactor evidence="8">
        <name>Fe(2+)</name>
        <dbReference type="ChEBI" id="CHEBI:29033"/>
    </cofactor>
    <text evidence="8">Binds 1 Mn(2+) or Fe(2+) ion per subunit.</text>
</comment>